<dbReference type="Proteomes" id="UP000236319">
    <property type="component" value="Unassembled WGS sequence"/>
</dbReference>
<dbReference type="GeneID" id="39876637"/>
<gene>
    <name evidence="1" type="ORF">BOVATA_043600</name>
</gene>
<evidence type="ECO:0000313" key="2">
    <source>
        <dbReference type="Proteomes" id="UP000236319"/>
    </source>
</evidence>
<name>A0A2H6KIQ9_9APIC</name>
<sequence length="153" mass="16722">MAHLRECVRKPSDSDVLRVGLKRKAAEVHQGHVGVRRVLLVRLEERWQRFGVEAQIPPLAAFAALLRQPGEGIAQCRQQGEEDLGAHGAVWRQAADVSDGDGLCALRSYGLGEGLMFEQVGGELCARVGGDVRTRELGDELCEPLRQTVQQGT</sequence>
<comment type="caution">
    <text evidence="1">The sequence shown here is derived from an EMBL/GenBank/DDBJ whole genome shotgun (WGS) entry which is preliminary data.</text>
</comment>
<protein>
    <submittedName>
        <fullName evidence="1">Uncharacterized protein</fullName>
    </submittedName>
</protein>
<dbReference type="VEuPathDB" id="PiroplasmaDB:BOVATA_043600"/>
<keyword evidence="2" id="KW-1185">Reference proteome</keyword>
<dbReference type="AlphaFoldDB" id="A0A2H6KIQ9"/>
<proteinExistence type="predicted"/>
<dbReference type="EMBL" id="BDSA01000007">
    <property type="protein sequence ID" value="GBE62867.1"/>
    <property type="molecule type" value="Genomic_DNA"/>
</dbReference>
<accession>A0A2H6KIQ9</accession>
<organism evidence="1 2">
    <name type="scientific">Babesia ovata</name>
    <dbReference type="NCBI Taxonomy" id="189622"/>
    <lineage>
        <taxon>Eukaryota</taxon>
        <taxon>Sar</taxon>
        <taxon>Alveolata</taxon>
        <taxon>Apicomplexa</taxon>
        <taxon>Aconoidasida</taxon>
        <taxon>Piroplasmida</taxon>
        <taxon>Babesiidae</taxon>
        <taxon>Babesia</taxon>
    </lineage>
</organism>
<dbReference type="RefSeq" id="XP_028869110.1">
    <property type="nucleotide sequence ID" value="XM_029013277.1"/>
</dbReference>
<evidence type="ECO:0000313" key="1">
    <source>
        <dbReference type="EMBL" id="GBE62867.1"/>
    </source>
</evidence>
<reference evidence="1 2" key="1">
    <citation type="journal article" date="2017" name="BMC Genomics">
        <title>Whole-genome assembly of Babesia ovata and comparative genomics between closely related pathogens.</title>
        <authorList>
            <person name="Yamagishi J."/>
            <person name="Asada M."/>
            <person name="Hakimi H."/>
            <person name="Tanaka T.Q."/>
            <person name="Sugimoto C."/>
            <person name="Kawazu S."/>
        </authorList>
    </citation>
    <scope>NUCLEOTIDE SEQUENCE [LARGE SCALE GENOMIC DNA]</scope>
    <source>
        <strain evidence="1 2">Miyake</strain>
    </source>
</reference>